<sequence length="84" mass="8219">MRASRIFAKAADTVVGLLVGAAAGFLLTGAAGAFSSFVLGRPLRADGTGAARAVLLAVPAVCAALGAAVAARRAGRGPDRQNRG</sequence>
<reference evidence="2" key="1">
    <citation type="submission" date="2024-05" db="EMBL/GenBank/DDBJ databases">
        <title>30 novel species of actinomycetes from the DSMZ collection.</title>
        <authorList>
            <person name="Nouioui I."/>
        </authorList>
    </citation>
    <scope>NUCLEOTIDE SEQUENCE</scope>
    <source>
        <strain evidence="2">DSM 41529</strain>
    </source>
</reference>
<protein>
    <recommendedName>
        <fullName evidence="4">Major facilitator superfamily (MFS) profile domain-containing protein</fullName>
    </recommendedName>
</protein>
<keyword evidence="3" id="KW-1185">Reference proteome</keyword>
<name>A0ABU2XMS2_9ACTN</name>
<comment type="caution">
    <text evidence="2">The sequence shown here is derived from an EMBL/GenBank/DDBJ whole genome shotgun (WGS) entry which is preliminary data.</text>
</comment>
<dbReference type="RefSeq" id="WP_311727743.1">
    <property type="nucleotide sequence ID" value="NZ_JAVRFD010000018.1"/>
</dbReference>
<dbReference type="Proteomes" id="UP001180754">
    <property type="component" value="Unassembled WGS sequence"/>
</dbReference>
<evidence type="ECO:0000256" key="1">
    <source>
        <dbReference type="SAM" id="Phobius"/>
    </source>
</evidence>
<dbReference type="EMBL" id="JAVRFD010000018">
    <property type="protein sequence ID" value="MDT0547223.1"/>
    <property type="molecule type" value="Genomic_DNA"/>
</dbReference>
<proteinExistence type="predicted"/>
<evidence type="ECO:0000313" key="2">
    <source>
        <dbReference type="EMBL" id="MDT0547223.1"/>
    </source>
</evidence>
<evidence type="ECO:0000313" key="3">
    <source>
        <dbReference type="Proteomes" id="UP001180754"/>
    </source>
</evidence>
<organism evidence="2 3">
    <name type="scientific">Streptomyces lonegramiae</name>
    <dbReference type="NCBI Taxonomy" id="3075524"/>
    <lineage>
        <taxon>Bacteria</taxon>
        <taxon>Bacillati</taxon>
        <taxon>Actinomycetota</taxon>
        <taxon>Actinomycetes</taxon>
        <taxon>Kitasatosporales</taxon>
        <taxon>Streptomycetaceae</taxon>
        <taxon>Streptomyces</taxon>
    </lineage>
</organism>
<gene>
    <name evidence="2" type="ORF">RND15_31635</name>
</gene>
<keyword evidence="1" id="KW-0472">Membrane</keyword>
<accession>A0ABU2XMS2</accession>
<feature type="transmembrane region" description="Helical" evidence="1">
    <location>
        <begin position="50"/>
        <end position="71"/>
    </location>
</feature>
<evidence type="ECO:0008006" key="4">
    <source>
        <dbReference type="Google" id="ProtNLM"/>
    </source>
</evidence>
<keyword evidence="1" id="KW-0812">Transmembrane</keyword>
<keyword evidence="1" id="KW-1133">Transmembrane helix</keyword>